<sequence length="1640" mass="184112">MVSFDACVWPSNSALVTQGLQTAISLLSMSQRNGMHLQMPLSQAQTKIEPVLKHRRLLEDTLVAGGMDISCYVTLSFDKTQCHAGDKRKGSHPCLFVSASSENNEWSESAAAQTGSIGPVPLIRMNEMIGYDPDLKWGPALRIGIKVHTEIVNQYLKGMDFNDEDVVVWADIMPNRHAEFARAILGRQLEGNSRRPPIHYVGCLREPDQADVATALEAMVYEHWNNSPTSPPKSRPSEPVPEPSLSILAWSDQSPLFPESLLQKFGPGNPAHQEILAMQASLTAEFPNATVARKQSQGSNTVSVRGARGASGRPDYTVDGGAKPLNFERTIEMTDHIPVDSFTVERKAYAPGGRGKPAVIVGEDFSFWLGNETSEELSLVACEICGFNVGQFEERPVVGLGEAEKNGIPFRFASDLALVSHEKKLMSIAEYARVCSTVHGAGDDGEALPVPYRQHKLSTIGAAFVGHMPKVPKNNVASIIWEVQDLKKLQADHQQILCLHLRALLSLRVVVNLQKLTHKASGADPRQLADSTFYVVILWSSFAMQWPDPHVATTEVPNEAVADGETAEPVECEVPPVPGLTDVEDPEEEEPRAEDHAVEDEEDALIACLYQAFTQDFAEQLPDHGSRRAYHISAGPGRGKSSLAIRVLRQFVLLLFALGLLSIVVRMYMTTLLLFTVLIACGHTVHPSVRKGVPGTAHADTSSQHLPKVLRDELAAKIGQAGLRIGQDKDHYDLLYAQTIEMLEQQHPDLLRNIEDLEATLETRRDKVLNWLEESTIKIDMVPGEAPWQLGKHSRHLHTLKQQMSKSAFELVPDVTNEEIISLCLSAKHEVRNCRGYSPNQWAFGQNSERVFSFLDMYRNLPSMNESHPSFEENIEKVAKAREIFIQCDSAKRIKRAALHQSRRNQHFEVGTLVFYYRKGRGKGERPRGQWYGPGRVVCIEKTTESERGREGSIVWITHGTRLLRCAPEQLQRVSRDLNAIDFELRESNQLEDLIKTKKQYFDLRNEAPDLEVEVHERDDLAWRVDPHHLEFEHDTSRGPDQALKRQKLLGKQSVDPRVLDSIHVEPVRESRPDEELQDLSLTIGKHKGEKFLDVWEKDYSYVKWTVAHVNPTEGWNHWLHFVDLMAEKMMKEQGSGSRKTTKAGKETKTEGYKTPKPKDFAKAKAQASSSLSRTPPPSHLEEILFNAQETKCNGVEIILNLSARDVHLDHRGKGCWVVNAKAKRGAEIQFKQLSEKEKQEFLQAKKKEVDSYIENMAVSIAHSQGGDPRRILGMRWVLVWKNITDEDGVVTGQKAKARLIVKGFEDPDLLKVPRDAPTLSVLGRNLILSICSMRNWKLSLGDIETAFLNSDPTEESREIYSDPPKDVKDMLGMNEKQLFRIRKALYGLLNVPRRWMEKLSQELRKLGWIPCALDNCVWRLFDGDRLTGVLGIHMDDVVCGGEGHVYDESIKRLQAVFPFGSWKEPNKEKVVFCGCELSQDQNGIQLKQERYALGINEINLSKERKQSLEDDASPDEKKALRGLLGREPPPWKKRATRGKGAKRDPTGRVLAGPTVVPLNAPEEYDQMEEEREQRDDERQEQHLRAAAFLHSGAASNYTPSVPEHLIDEGSGKRPDPTGEEPGEEEKDSDVVIERGFQAS</sequence>
<feature type="compositionally biased region" description="Basic and acidic residues" evidence="2">
    <location>
        <begin position="1144"/>
        <end position="1163"/>
    </location>
</feature>
<dbReference type="Proteomes" id="UP001642484">
    <property type="component" value="Unassembled WGS sequence"/>
</dbReference>
<evidence type="ECO:0000313" key="5">
    <source>
        <dbReference type="Proteomes" id="UP001642484"/>
    </source>
</evidence>
<feature type="compositionally biased region" description="Polar residues" evidence="2">
    <location>
        <begin position="293"/>
        <end position="303"/>
    </location>
</feature>
<feature type="compositionally biased region" description="Acidic residues" evidence="2">
    <location>
        <begin position="1618"/>
        <end position="1628"/>
    </location>
</feature>
<feature type="region of interest" description="Disordered" evidence="2">
    <location>
        <begin position="292"/>
        <end position="321"/>
    </location>
</feature>
<feature type="compositionally biased region" description="Low complexity" evidence="2">
    <location>
        <begin position="1164"/>
        <end position="1173"/>
    </location>
</feature>
<feature type="region of interest" description="Disordered" evidence="2">
    <location>
        <begin position="562"/>
        <end position="597"/>
    </location>
</feature>
<protein>
    <recommendedName>
        <fullName evidence="3">Reverse transcriptase Ty1/copia-type domain-containing protein</fullName>
    </recommendedName>
</protein>
<dbReference type="Pfam" id="PF07727">
    <property type="entry name" value="RVT_2"/>
    <property type="match status" value="1"/>
</dbReference>
<feature type="coiled-coil region" evidence="1">
    <location>
        <begin position="740"/>
        <end position="774"/>
    </location>
</feature>
<organism evidence="4 5">
    <name type="scientific">Durusdinium trenchii</name>
    <dbReference type="NCBI Taxonomy" id="1381693"/>
    <lineage>
        <taxon>Eukaryota</taxon>
        <taxon>Sar</taxon>
        <taxon>Alveolata</taxon>
        <taxon>Dinophyceae</taxon>
        <taxon>Suessiales</taxon>
        <taxon>Symbiodiniaceae</taxon>
        <taxon>Durusdinium</taxon>
    </lineage>
</organism>
<accession>A0ABP0NX23</accession>
<feature type="compositionally biased region" description="Basic and acidic residues" evidence="2">
    <location>
        <begin position="1572"/>
        <end position="1584"/>
    </location>
</feature>
<gene>
    <name evidence="4" type="ORF">CCMP2556_LOCUS32918</name>
</gene>
<feature type="domain" description="Reverse transcriptase Ty1/copia-type" evidence="3">
    <location>
        <begin position="1270"/>
        <end position="1495"/>
    </location>
</feature>
<evidence type="ECO:0000256" key="1">
    <source>
        <dbReference type="SAM" id="Coils"/>
    </source>
</evidence>
<feature type="region of interest" description="Disordered" evidence="2">
    <location>
        <begin position="1506"/>
        <end position="1640"/>
    </location>
</feature>
<feature type="compositionally biased region" description="Acidic residues" evidence="2">
    <location>
        <begin position="582"/>
        <end position="597"/>
    </location>
</feature>
<proteinExistence type="predicted"/>
<feature type="compositionally biased region" description="Pro residues" evidence="2">
    <location>
        <begin position="229"/>
        <end position="242"/>
    </location>
</feature>
<dbReference type="EMBL" id="CAXAMN010022162">
    <property type="protein sequence ID" value="CAK9066980.1"/>
    <property type="molecule type" value="Genomic_DNA"/>
</dbReference>
<keyword evidence="1" id="KW-0175">Coiled coil</keyword>
<feature type="region of interest" description="Disordered" evidence="2">
    <location>
        <begin position="1133"/>
        <end position="1179"/>
    </location>
</feature>
<evidence type="ECO:0000259" key="3">
    <source>
        <dbReference type="Pfam" id="PF07727"/>
    </source>
</evidence>
<dbReference type="InterPro" id="IPR013103">
    <property type="entry name" value="RVT_2"/>
</dbReference>
<evidence type="ECO:0000256" key="2">
    <source>
        <dbReference type="SAM" id="MobiDB-lite"/>
    </source>
</evidence>
<feature type="compositionally biased region" description="Basic and acidic residues" evidence="2">
    <location>
        <begin position="1506"/>
        <end position="1520"/>
    </location>
</feature>
<name>A0ABP0NX23_9DINO</name>
<keyword evidence="5" id="KW-1185">Reference proteome</keyword>
<feature type="region of interest" description="Disordered" evidence="2">
    <location>
        <begin position="224"/>
        <end position="244"/>
    </location>
</feature>
<comment type="caution">
    <text evidence="4">The sequence shown here is derived from an EMBL/GenBank/DDBJ whole genome shotgun (WGS) entry which is preliminary data.</text>
</comment>
<evidence type="ECO:0000313" key="4">
    <source>
        <dbReference type="EMBL" id="CAK9066980.1"/>
    </source>
</evidence>
<reference evidence="4 5" key="1">
    <citation type="submission" date="2024-02" db="EMBL/GenBank/DDBJ databases">
        <authorList>
            <person name="Chen Y."/>
            <person name="Shah S."/>
            <person name="Dougan E. K."/>
            <person name="Thang M."/>
            <person name="Chan C."/>
        </authorList>
    </citation>
    <scope>NUCLEOTIDE SEQUENCE [LARGE SCALE GENOMIC DNA]</scope>
</reference>
<feature type="compositionally biased region" description="Basic and acidic residues" evidence="2">
    <location>
        <begin position="1605"/>
        <end position="1617"/>
    </location>
</feature>
<feature type="compositionally biased region" description="Basic residues" evidence="2">
    <location>
        <begin position="1532"/>
        <end position="1541"/>
    </location>
</feature>